<protein>
    <submittedName>
        <fullName evidence="2">Uncharacterized protein</fullName>
    </submittedName>
</protein>
<name>A0ABX1DB15_9FLAO</name>
<evidence type="ECO:0000313" key="2">
    <source>
        <dbReference type="EMBL" id="NJX15550.1"/>
    </source>
</evidence>
<organism evidence="2 3">
    <name type="scientific">Tamlana crocina</name>
    <dbReference type="NCBI Taxonomy" id="393006"/>
    <lineage>
        <taxon>Bacteria</taxon>
        <taxon>Pseudomonadati</taxon>
        <taxon>Bacteroidota</taxon>
        <taxon>Flavobacteriia</taxon>
        <taxon>Flavobacteriales</taxon>
        <taxon>Flavobacteriaceae</taxon>
        <taxon>Tamlana</taxon>
    </lineage>
</organism>
<dbReference type="EMBL" id="JAAVJS010000010">
    <property type="protein sequence ID" value="NJX15550.1"/>
    <property type="molecule type" value="Genomic_DNA"/>
</dbReference>
<sequence>MKKLIYLILGFLIGAVLTYYFCPRPEVEEGEPKVVKPKGVISVEQATVLSDNWTRYRKAAVDSAAQAQGREQDDRSVYWPLENVEQYLEYAKHYSDSLGYKMTGIQVYLGVYGKDAGPEKSNLTTMFITPIGVKKDSKSSSTPFKIRVNDKPPIPAFNEGTGSNGGYP</sequence>
<feature type="region of interest" description="Disordered" evidence="1">
    <location>
        <begin position="134"/>
        <end position="168"/>
    </location>
</feature>
<keyword evidence="3" id="KW-1185">Reference proteome</keyword>
<comment type="caution">
    <text evidence="2">The sequence shown here is derived from an EMBL/GenBank/DDBJ whole genome shotgun (WGS) entry which is preliminary data.</text>
</comment>
<evidence type="ECO:0000313" key="3">
    <source>
        <dbReference type="Proteomes" id="UP000760545"/>
    </source>
</evidence>
<gene>
    <name evidence="2" type="ORF">HC176_08605</name>
</gene>
<dbReference type="Proteomes" id="UP000760545">
    <property type="component" value="Unassembled WGS sequence"/>
</dbReference>
<accession>A0ABX1DB15</accession>
<evidence type="ECO:0000256" key="1">
    <source>
        <dbReference type="SAM" id="MobiDB-lite"/>
    </source>
</evidence>
<proteinExistence type="predicted"/>
<dbReference type="RefSeq" id="WP_167917789.1">
    <property type="nucleotide sequence ID" value="NZ_JAAVJS010000010.1"/>
</dbReference>
<reference evidence="2 3" key="1">
    <citation type="submission" date="2020-03" db="EMBL/GenBank/DDBJ databases">
        <title>Tamlana sp. nov, isolated from XXX.</title>
        <authorList>
            <person name="Cao W.R."/>
        </authorList>
    </citation>
    <scope>NUCLEOTIDE SEQUENCE [LARGE SCALE GENOMIC DNA]</scope>
    <source>
        <strain evidence="2 3">HST1-43</strain>
    </source>
</reference>